<reference evidence="1 2" key="1">
    <citation type="submission" date="2016-04" db="EMBL/GenBank/DDBJ databases">
        <title>Evolutionary innovation and constraint leading to complex multicellularity in the Ascomycota.</title>
        <authorList>
            <person name="Cisse O."/>
            <person name="Nguyen A."/>
            <person name="Hewitt D.A."/>
            <person name="Jedd G."/>
            <person name="Stajich J.E."/>
        </authorList>
    </citation>
    <scope>NUCLEOTIDE SEQUENCE [LARGE SCALE GENOMIC DNA]</scope>
    <source>
        <strain evidence="1 2">DAH-3</strain>
    </source>
</reference>
<evidence type="ECO:0000313" key="2">
    <source>
        <dbReference type="Proteomes" id="UP000186594"/>
    </source>
</evidence>
<proteinExistence type="predicted"/>
<comment type="caution">
    <text evidence="1">The sequence shown here is derived from an EMBL/GenBank/DDBJ whole genome shotgun (WGS) entry which is preliminary data.</text>
</comment>
<dbReference type="Proteomes" id="UP000186594">
    <property type="component" value="Unassembled WGS sequence"/>
</dbReference>
<dbReference type="EMBL" id="LXFE01000264">
    <property type="protein sequence ID" value="OLL25962.1"/>
    <property type="molecule type" value="Genomic_DNA"/>
</dbReference>
<sequence>MAFMTLSLRWKYDSYTSADGKLAGFLEQVGGNVHCNQPLPFGVSSVREALLRCWGGEEDEDIDSWSTAVSLDDTLSERFRIDVIWSGVDGGEETKPPKV</sequence>
<evidence type="ECO:0000313" key="1">
    <source>
        <dbReference type="EMBL" id="OLL25962.1"/>
    </source>
</evidence>
<accession>A0A1U7LTU0</accession>
<keyword evidence="2" id="KW-1185">Reference proteome</keyword>
<gene>
    <name evidence="1" type="ORF">NEOLI_002723</name>
</gene>
<protein>
    <submittedName>
        <fullName evidence="1">Uncharacterized protein</fullName>
    </submittedName>
</protein>
<name>A0A1U7LTU0_NEOID</name>
<organism evidence="1 2">
    <name type="scientific">Neolecta irregularis (strain DAH-3)</name>
    <dbReference type="NCBI Taxonomy" id="1198029"/>
    <lineage>
        <taxon>Eukaryota</taxon>
        <taxon>Fungi</taxon>
        <taxon>Dikarya</taxon>
        <taxon>Ascomycota</taxon>
        <taxon>Taphrinomycotina</taxon>
        <taxon>Neolectales</taxon>
        <taxon>Neolectaceae</taxon>
        <taxon>Neolecta</taxon>
    </lineage>
</organism>
<dbReference type="AlphaFoldDB" id="A0A1U7LTU0"/>